<keyword evidence="3" id="KW-0378">Hydrolase</keyword>
<dbReference type="Pfam" id="PF04002">
    <property type="entry name" value="RadC"/>
    <property type="match status" value="1"/>
</dbReference>
<evidence type="ECO:0000256" key="6">
    <source>
        <dbReference type="RuleBase" id="RU003797"/>
    </source>
</evidence>
<reference evidence="9" key="2">
    <citation type="submission" date="2021-04" db="EMBL/GenBank/DDBJ databases">
        <title>Isolation and genomic analysis of the ibuprofen-degrading bacterium Sphingomonas strain MPO218.</title>
        <authorList>
            <person name="Aulestia M."/>
            <person name="Flores A."/>
            <person name="Mangas E.L."/>
            <person name="Perez-Pulido A.J."/>
            <person name="Santero E."/>
            <person name="Camacho E.M."/>
        </authorList>
    </citation>
    <scope>NUCLEOTIDE SEQUENCE</scope>
    <source>
        <strain evidence="9">MPO218</strain>
    </source>
</reference>
<evidence type="ECO:0000256" key="1">
    <source>
        <dbReference type="ARBA" id="ARBA00022670"/>
    </source>
</evidence>
<dbReference type="InterPro" id="IPR025657">
    <property type="entry name" value="RadC_JAB"/>
</dbReference>
<dbReference type="Proteomes" id="UP000664914">
    <property type="component" value="Chromosome"/>
</dbReference>
<evidence type="ECO:0000256" key="4">
    <source>
        <dbReference type="ARBA" id="ARBA00022833"/>
    </source>
</evidence>
<dbReference type="PANTHER" id="PTHR30471">
    <property type="entry name" value="DNA REPAIR PROTEIN RADC"/>
    <property type="match status" value="1"/>
</dbReference>
<evidence type="ECO:0000256" key="7">
    <source>
        <dbReference type="SAM" id="MobiDB-lite"/>
    </source>
</evidence>
<dbReference type="InterPro" id="IPR020891">
    <property type="entry name" value="UPF0758_CS"/>
</dbReference>
<dbReference type="GO" id="GO:0006508">
    <property type="term" value="P:proteolysis"/>
    <property type="evidence" value="ECO:0007669"/>
    <property type="project" value="UniProtKB-KW"/>
</dbReference>
<comment type="similarity">
    <text evidence="6">Belongs to the UPF0758 family.</text>
</comment>
<accession>A0A975HGM6</accession>
<keyword evidence="5" id="KW-0482">Metalloprotease</keyword>
<dbReference type="NCBIfam" id="TIGR00608">
    <property type="entry name" value="radc"/>
    <property type="match status" value="1"/>
</dbReference>
<feature type="region of interest" description="Disordered" evidence="7">
    <location>
        <begin position="1"/>
        <end position="23"/>
    </location>
</feature>
<dbReference type="GO" id="GO:0008237">
    <property type="term" value="F:metallopeptidase activity"/>
    <property type="evidence" value="ECO:0007669"/>
    <property type="project" value="UniProtKB-KW"/>
</dbReference>
<dbReference type="AlphaFoldDB" id="A0A975HGM6"/>
<dbReference type="InterPro" id="IPR037518">
    <property type="entry name" value="MPN"/>
</dbReference>
<dbReference type="PROSITE" id="PS50249">
    <property type="entry name" value="MPN"/>
    <property type="match status" value="1"/>
</dbReference>
<proteinExistence type="inferred from homology"/>
<dbReference type="PANTHER" id="PTHR30471:SF3">
    <property type="entry name" value="UPF0758 PROTEIN YEES-RELATED"/>
    <property type="match status" value="1"/>
</dbReference>
<reference evidence="9" key="1">
    <citation type="submission" date="2020-07" db="EMBL/GenBank/DDBJ databases">
        <authorList>
            <person name="Camacho E."/>
        </authorList>
    </citation>
    <scope>NUCLEOTIDE SEQUENCE</scope>
    <source>
        <strain evidence="9">MPO218</strain>
    </source>
</reference>
<dbReference type="CDD" id="cd08071">
    <property type="entry name" value="MPN_DUF2466"/>
    <property type="match status" value="1"/>
</dbReference>
<gene>
    <name evidence="9" type="primary">radC</name>
    <name evidence="9" type="ORF">HRJ34_16620</name>
</gene>
<feature type="domain" description="MPN" evidence="8">
    <location>
        <begin position="104"/>
        <end position="226"/>
    </location>
</feature>
<dbReference type="Gene3D" id="3.40.140.10">
    <property type="entry name" value="Cytidine Deaminase, domain 2"/>
    <property type="match status" value="1"/>
</dbReference>
<evidence type="ECO:0000256" key="2">
    <source>
        <dbReference type="ARBA" id="ARBA00022723"/>
    </source>
</evidence>
<name>A0A975HGM6_9SPHN</name>
<evidence type="ECO:0000259" key="8">
    <source>
        <dbReference type="PROSITE" id="PS50249"/>
    </source>
</evidence>
<dbReference type="InterPro" id="IPR001405">
    <property type="entry name" value="UPF0758"/>
</dbReference>
<organism evidence="9 10">
    <name type="scientific">Rhizorhabdus wittichii</name>
    <dbReference type="NCBI Taxonomy" id="160791"/>
    <lineage>
        <taxon>Bacteria</taxon>
        <taxon>Pseudomonadati</taxon>
        <taxon>Pseudomonadota</taxon>
        <taxon>Alphaproteobacteria</taxon>
        <taxon>Sphingomonadales</taxon>
        <taxon>Sphingomonadaceae</taxon>
        <taxon>Rhizorhabdus</taxon>
    </lineage>
</organism>
<dbReference type="PROSITE" id="PS01302">
    <property type="entry name" value="UPF0758"/>
    <property type="match status" value="1"/>
</dbReference>
<protein>
    <submittedName>
        <fullName evidence="9">DNA repair protein RadC</fullName>
    </submittedName>
</protein>
<evidence type="ECO:0000313" key="10">
    <source>
        <dbReference type="Proteomes" id="UP000664914"/>
    </source>
</evidence>
<evidence type="ECO:0000256" key="5">
    <source>
        <dbReference type="ARBA" id="ARBA00023049"/>
    </source>
</evidence>
<dbReference type="EMBL" id="CP059319">
    <property type="protein sequence ID" value="QTH24612.1"/>
    <property type="molecule type" value="Genomic_DNA"/>
</dbReference>
<sequence length="226" mass="24295">MLGLSHAGGHSGRNVELPPEAGLDPQGECREILEALLQPLGLAHSGAVVDELLDEFGSLPAILAAEPALLHDCLPEDGQVVDFLVAMRVAMLHSLRTRLGQSPILSTSDALTNYLFAAMAYNTVEHLRVLFLNSTNRLLRDEVMARGTVNQAPLYPREILKRALEVGATALIVVHNHPSGDPTPCQADVKATAHLVAAARTLDIAVHDHLIVARTGWRSLRAEGLI</sequence>
<keyword evidence="2" id="KW-0479">Metal-binding</keyword>
<keyword evidence="4" id="KW-0862">Zinc</keyword>
<keyword evidence="1" id="KW-0645">Protease</keyword>
<evidence type="ECO:0000256" key="3">
    <source>
        <dbReference type="ARBA" id="ARBA00022801"/>
    </source>
</evidence>
<evidence type="ECO:0000313" key="9">
    <source>
        <dbReference type="EMBL" id="QTH24612.1"/>
    </source>
</evidence>
<dbReference type="GO" id="GO:0046872">
    <property type="term" value="F:metal ion binding"/>
    <property type="evidence" value="ECO:0007669"/>
    <property type="project" value="UniProtKB-KW"/>
</dbReference>